<sequence length="160" mass="16541">MRSQSPGSAVARVRTSGFSSSRAAIAVNLTEVGGRLPFYATSSGIVLLAFSPPDVRDRALSTTTGHRPPLARGSIVGDLSASIDLARRQGFAVTRGLIRPEAAAVAVPIFDSLDVPLAALAFVVSTGDSYGGRLDGLLDLLKPAAKRIAVAVRRGQSNVS</sequence>
<dbReference type="InterPro" id="IPR014757">
    <property type="entry name" value="Tscrpt_reg_IclR_C"/>
</dbReference>
<dbReference type="GO" id="GO:0003677">
    <property type="term" value="F:DNA binding"/>
    <property type="evidence" value="ECO:0007669"/>
    <property type="project" value="TreeGrafter"/>
</dbReference>
<evidence type="ECO:0000313" key="3">
    <source>
        <dbReference type="Proteomes" id="UP000298173"/>
    </source>
</evidence>
<evidence type="ECO:0000313" key="2">
    <source>
        <dbReference type="EMBL" id="TFB70661.1"/>
    </source>
</evidence>
<feature type="domain" description="IclR-ED" evidence="1">
    <location>
        <begin position="1"/>
        <end position="154"/>
    </location>
</feature>
<name>A0A4R8URN6_9MICO</name>
<organism evidence="2 3">
    <name type="scientific">Cryobacterium glaciale</name>
    <dbReference type="NCBI Taxonomy" id="1259145"/>
    <lineage>
        <taxon>Bacteria</taxon>
        <taxon>Bacillati</taxon>
        <taxon>Actinomycetota</taxon>
        <taxon>Actinomycetes</taxon>
        <taxon>Micrococcales</taxon>
        <taxon>Microbacteriaceae</taxon>
        <taxon>Cryobacterium</taxon>
    </lineage>
</organism>
<proteinExistence type="predicted"/>
<keyword evidence="3" id="KW-1185">Reference proteome</keyword>
<dbReference type="AlphaFoldDB" id="A0A4R8URN6"/>
<accession>A0A4R8URN6</accession>
<gene>
    <name evidence="2" type="ORF">E3O06_14205</name>
</gene>
<dbReference type="Gene3D" id="3.30.450.40">
    <property type="match status" value="1"/>
</dbReference>
<dbReference type="Proteomes" id="UP000298173">
    <property type="component" value="Unassembled WGS sequence"/>
</dbReference>
<dbReference type="SUPFAM" id="SSF55781">
    <property type="entry name" value="GAF domain-like"/>
    <property type="match status" value="1"/>
</dbReference>
<dbReference type="GO" id="GO:0003700">
    <property type="term" value="F:DNA-binding transcription factor activity"/>
    <property type="evidence" value="ECO:0007669"/>
    <property type="project" value="TreeGrafter"/>
</dbReference>
<dbReference type="OrthoDB" id="4068713at2"/>
<dbReference type="GO" id="GO:0045892">
    <property type="term" value="P:negative regulation of DNA-templated transcription"/>
    <property type="evidence" value="ECO:0007669"/>
    <property type="project" value="TreeGrafter"/>
</dbReference>
<comment type="caution">
    <text evidence="2">The sequence shown here is derived from an EMBL/GenBank/DDBJ whole genome shotgun (WGS) entry which is preliminary data.</text>
</comment>
<dbReference type="InterPro" id="IPR029016">
    <property type="entry name" value="GAF-like_dom_sf"/>
</dbReference>
<evidence type="ECO:0000259" key="1">
    <source>
        <dbReference type="PROSITE" id="PS51078"/>
    </source>
</evidence>
<dbReference type="PANTHER" id="PTHR30136">
    <property type="entry name" value="HELIX-TURN-HELIX TRANSCRIPTIONAL REGULATOR, ICLR FAMILY"/>
    <property type="match status" value="1"/>
</dbReference>
<dbReference type="Pfam" id="PF01614">
    <property type="entry name" value="IclR_C"/>
    <property type="match status" value="1"/>
</dbReference>
<reference evidence="2 3" key="1">
    <citation type="submission" date="2019-03" db="EMBL/GenBank/DDBJ databases">
        <title>Genomics of glacier-inhabiting Cryobacterium strains.</title>
        <authorList>
            <person name="Liu Q."/>
            <person name="Xin Y.-H."/>
        </authorList>
    </citation>
    <scope>NUCLEOTIDE SEQUENCE [LARGE SCALE GENOMIC DNA]</scope>
    <source>
        <strain evidence="2 3">HLT2-23</strain>
    </source>
</reference>
<dbReference type="InterPro" id="IPR050707">
    <property type="entry name" value="HTH_MetabolicPath_Reg"/>
</dbReference>
<dbReference type="EMBL" id="SOEY01000029">
    <property type="protein sequence ID" value="TFB70661.1"/>
    <property type="molecule type" value="Genomic_DNA"/>
</dbReference>
<protein>
    <recommendedName>
        <fullName evidence="1">IclR-ED domain-containing protein</fullName>
    </recommendedName>
</protein>
<dbReference type="PROSITE" id="PS51078">
    <property type="entry name" value="ICLR_ED"/>
    <property type="match status" value="1"/>
</dbReference>
<dbReference type="PANTHER" id="PTHR30136:SF24">
    <property type="entry name" value="HTH-TYPE TRANSCRIPTIONAL REPRESSOR ALLR"/>
    <property type="match status" value="1"/>
</dbReference>